<name>A0AAW0TH53_SCYPA</name>
<sequence>MAPRTLATNSKFCKASCVVSRECCRRGAVVQWAPRTCPRPRAATPHITPHHTATPHTTHCHTPPQQAECHALHTTHPRTTHHHTTPHTRDPLNTCTPAGLFIWETGFSVKFSPPAPPRPAPRPPSVGLSSPLGPSTFVETKVVTESQSLPEKGRRLCQKCPRDLMTPPRYLSHHCQCFLHSLSRSQPRSASQPASQPACVLLAASFPVNSRIHKSMSISTRGVVSHKATTASPSPRSLPLVITTTTTTIQPSAASPRHQLLTHTN</sequence>
<comment type="caution">
    <text evidence="1">The sequence shown here is derived from an EMBL/GenBank/DDBJ whole genome shotgun (WGS) entry which is preliminary data.</text>
</comment>
<dbReference type="Proteomes" id="UP001487740">
    <property type="component" value="Unassembled WGS sequence"/>
</dbReference>
<keyword evidence="2" id="KW-1185">Reference proteome</keyword>
<dbReference type="AlphaFoldDB" id="A0AAW0TH53"/>
<organism evidence="1 2">
    <name type="scientific">Scylla paramamosain</name>
    <name type="common">Mud crab</name>
    <dbReference type="NCBI Taxonomy" id="85552"/>
    <lineage>
        <taxon>Eukaryota</taxon>
        <taxon>Metazoa</taxon>
        <taxon>Ecdysozoa</taxon>
        <taxon>Arthropoda</taxon>
        <taxon>Crustacea</taxon>
        <taxon>Multicrustacea</taxon>
        <taxon>Malacostraca</taxon>
        <taxon>Eumalacostraca</taxon>
        <taxon>Eucarida</taxon>
        <taxon>Decapoda</taxon>
        <taxon>Pleocyemata</taxon>
        <taxon>Brachyura</taxon>
        <taxon>Eubrachyura</taxon>
        <taxon>Portunoidea</taxon>
        <taxon>Portunidae</taxon>
        <taxon>Portuninae</taxon>
        <taxon>Scylla</taxon>
    </lineage>
</organism>
<accession>A0AAW0TH53</accession>
<proteinExistence type="predicted"/>
<evidence type="ECO:0000313" key="1">
    <source>
        <dbReference type="EMBL" id="KAK8387058.1"/>
    </source>
</evidence>
<protein>
    <submittedName>
        <fullName evidence="1">Uncharacterized protein</fullName>
    </submittedName>
</protein>
<reference evidence="1 2" key="1">
    <citation type="submission" date="2023-03" db="EMBL/GenBank/DDBJ databases">
        <title>High-quality genome of Scylla paramamosain provides insights in environmental adaptation.</title>
        <authorList>
            <person name="Zhang L."/>
        </authorList>
    </citation>
    <scope>NUCLEOTIDE SEQUENCE [LARGE SCALE GENOMIC DNA]</scope>
    <source>
        <strain evidence="1">LZ_2023a</strain>
        <tissue evidence="1">Muscle</tissue>
    </source>
</reference>
<gene>
    <name evidence="1" type="ORF">O3P69_018012</name>
</gene>
<evidence type="ECO:0000313" key="2">
    <source>
        <dbReference type="Proteomes" id="UP001487740"/>
    </source>
</evidence>
<dbReference type="EMBL" id="JARAKH010000030">
    <property type="protein sequence ID" value="KAK8387058.1"/>
    <property type="molecule type" value="Genomic_DNA"/>
</dbReference>